<name>A0A964FGB0_9CYAN</name>
<evidence type="ECO:0000256" key="1">
    <source>
        <dbReference type="SAM" id="Phobius"/>
    </source>
</evidence>
<evidence type="ECO:0000313" key="2">
    <source>
        <dbReference type="EMBL" id="MCC0178017.1"/>
    </source>
</evidence>
<accession>A0A964FGB0</accession>
<evidence type="ECO:0000313" key="3">
    <source>
        <dbReference type="Proteomes" id="UP000729733"/>
    </source>
</evidence>
<feature type="transmembrane region" description="Helical" evidence="1">
    <location>
        <begin position="20"/>
        <end position="41"/>
    </location>
</feature>
<keyword evidence="3" id="KW-1185">Reference proteome</keyword>
<protein>
    <submittedName>
        <fullName evidence="2">Uncharacterized protein</fullName>
    </submittedName>
</protein>
<dbReference type="Proteomes" id="UP000729733">
    <property type="component" value="Unassembled WGS sequence"/>
</dbReference>
<comment type="caution">
    <text evidence="2">The sequence shown here is derived from an EMBL/GenBank/DDBJ whole genome shotgun (WGS) entry which is preliminary data.</text>
</comment>
<keyword evidence="1" id="KW-1133">Transmembrane helix</keyword>
<sequence>MRSRARRRNNQINQNLDSFLDVLTNTVGVLMFISLFVTLIATGGSSKAKITIETPLSSDTDKESLWFEIKDNKVSHLDLRQVREKELELSGNLPNCNKPLSSIDSPDYAFRQDSYQSCLLSIVGRQSNFRATTQNYNVRTVDEGVSLLFNPISEDVGENTSQLIAADSQFKQVLAKYNAQKDYLIFIVRPDSFEAFREARKQAWAAGYEVGWEPHPQDAPIKIRTILGSELPGGKSIGVQ</sequence>
<keyword evidence="1" id="KW-0472">Membrane</keyword>
<dbReference type="EMBL" id="JADWDC010000033">
    <property type="protein sequence ID" value="MCC0178017.1"/>
    <property type="molecule type" value="Genomic_DNA"/>
</dbReference>
<dbReference type="AlphaFoldDB" id="A0A964FGB0"/>
<reference evidence="2" key="1">
    <citation type="journal article" date="2021" name="Antonie Van Leeuwenhoek">
        <title>Draft genome and description of Waterburya agarophytonicola gen. nov. sp. nov. (Pleurocapsales, Cyanobacteria): a seaweed symbiont.</title>
        <authorList>
            <person name="Bonthond G."/>
            <person name="Shalygin S."/>
            <person name="Bayer T."/>
            <person name="Weinberger F."/>
        </authorList>
    </citation>
    <scope>NUCLEOTIDE SEQUENCE</scope>
    <source>
        <strain evidence="2">KI4</strain>
    </source>
</reference>
<proteinExistence type="predicted"/>
<dbReference type="RefSeq" id="WP_229641083.1">
    <property type="nucleotide sequence ID" value="NZ_JADWDC010000033.1"/>
</dbReference>
<gene>
    <name evidence="2" type="ORF">I4641_13615</name>
</gene>
<keyword evidence="1" id="KW-0812">Transmembrane</keyword>
<organism evidence="2 3">
    <name type="scientific">Waterburya agarophytonicola KI4</name>
    <dbReference type="NCBI Taxonomy" id="2874699"/>
    <lineage>
        <taxon>Bacteria</taxon>
        <taxon>Bacillati</taxon>
        <taxon>Cyanobacteriota</taxon>
        <taxon>Cyanophyceae</taxon>
        <taxon>Pleurocapsales</taxon>
        <taxon>Hyellaceae</taxon>
        <taxon>Waterburya</taxon>
        <taxon>Waterburya agarophytonicola</taxon>
    </lineage>
</organism>